<protein>
    <submittedName>
        <fullName evidence="3">Uncharacterized protein</fullName>
    </submittedName>
</protein>
<dbReference type="AlphaFoldDB" id="A0A1T0CH27"/>
<name>A0A1T0CH27_9GAMM</name>
<feature type="region of interest" description="Disordered" evidence="1">
    <location>
        <begin position="1"/>
        <end position="135"/>
    </location>
</feature>
<feature type="transmembrane region" description="Helical" evidence="2">
    <location>
        <begin position="155"/>
        <end position="178"/>
    </location>
</feature>
<comment type="caution">
    <text evidence="3">The sequence shown here is derived from an EMBL/GenBank/DDBJ whole genome shotgun (WGS) entry which is preliminary data.</text>
</comment>
<keyword evidence="4" id="KW-1185">Reference proteome</keyword>
<dbReference type="Proteomes" id="UP000191094">
    <property type="component" value="Unassembled WGS sequence"/>
</dbReference>
<keyword evidence="2" id="KW-1133">Transmembrane helix</keyword>
<keyword evidence="2" id="KW-0472">Membrane</keyword>
<proteinExistence type="predicted"/>
<feature type="compositionally biased region" description="Basic residues" evidence="1">
    <location>
        <begin position="115"/>
        <end position="124"/>
    </location>
</feature>
<evidence type="ECO:0000256" key="1">
    <source>
        <dbReference type="SAM" id="MobiDB-lite"/>
    </source>
</evidence>
<feature type="compositionally biased region" description="Polar residues" evidence="1">
    <location>
        <begin position="51"/>
        <end position="63"/>
    </location>
</feature>
<feature type="compositionally biased region" description="Polar residues" evidence="1">
    <location>
        <begin position="188"/>
        <end position="202"/>
    </location>
</feature>
<feature type="region of interest" description="Disordered" evidence="1">
    <location>
        <begin position="186"/>
        <end position="230"/>
    </location>
</feature>
<reference evidence="3 4" key="1">
    <citation type="submission" date="2017-02" db="EMBL/GenBank/DDBJ databases">
        <title>Draft genome sequence of Moraxella lincolnii CCUG 9405T type strain.</title>
        <authorList>
            <person name="Salva-Serra F."/>
            <person name="Engstrom-Jakobsson H."/>
            <person name="Thorell K."/>
            <person name="Jaen-Luchoro D."/>
            <person name="Gonzales-Siles L."/>
            <person name="Karlsson R."/>
            <person name="Yazdan S."/>
            <person name="Boulund F."/>
            <person name="Johnning A."/>
            <person name="Engstrand L."/>
            <person name="Kristiansson E."/>
            <person name="Moore E."/>
        </authorList>
    </citation>
    <scope>NUCLEOTIDE SEQUENCE [LARGE SCALE GENOMIC DNA]</scope>
    <source>
        <strain evidence="3 4">CCUG 9405</strain>
    </source>
</reference>
<keyword evidence="2" id="KW-0812">Transmembrane</keyword>
<evidence type="ECO:0000313" key="4">
    <source>
        <dbReference type="Proteomes" id="UP000191094"/>
    </source>
</evidence>
<evidence type="ECO:0000313" key="3">
    <source>
        <dbReference type="EMBL" id="OOS21603.1"/>
    </source>
</evidence>
<gene>
    <name evidence="3" type="ORF">B0682_02680</name>
</gene>
<organism evidence="3 4">
    <name type="scientific">Lwoffella lincolnii</name>
    <dbReference type="NCBI Taxonomy" id="90241"/>
    <lineage>
        <taxon>Bacteria</taxon>
        <taxon>Pseudomonadati</taxon>
        <taxon>Pseudomonadota</taxon>
        <taxon>Gammaproteobacteria</taxon>
        <taxon>Moraxellales</taxon>
        <taxon>Moraxellaceae</taxon>
        <taxon>Lwoffella</taxon>
    </lineage>
</organism>
<feature type="compositionally biased region" description="Low complexity" evidence="1">
    <location>
        <begin position="203"/>
        <end position="215"/>
    </location>
</feature>
<evidence type="ECO:0000256" key="2">
    <source>
        <dbReference type="SAM" id="Phobius"/>
    </source>
</evidence>
<sequence>MTDFTDRQHHKKRKTITMKNPLNKKTAQPKQPKQKKPNLFTQLTAKKGNQPKANAQKSTTKKTGNGLLDKLRGKKSPTKPSEQITQTQAPSQPNSENEPQANVKKGFVLPSFGKKQPKTKKGHHSAMPTTQNTQKATTKYNKDTLQQLLATKGQFIIFGIIVLIVLLLAFVIASKFIWNNDEKIEPAPQQSEQQPNEVSTVSDENTTQDTDNTDNAEVKADLQPDTATAQIETDAEIDAEADARSEETQSQIANALKGVTLGDAKKRGGNVSYDEFVRESKNKIYVEEKSKKREKSE</sequence>
<dbReference type="EMBL" id="MUYT01000004">
    <property type="protein sequence ID" value="OOS21603.1"/>
    <property type="molecule type" value="Genomic_DNA"/>
</dbReference>
<feature type="compositionally biased region" description="Polar residues" evidence="1">
    <location>
        <begin position="78"/>
        <end position="100"/>
    </location>
</feature>
<accession>A0A1T0CH27</accession>